<dbReference type="PRINTS" id="PR01998">
    <property type="entry name" value="MTP2STAPHYLO"/>
</dbReference>
<dbReference type="Pfam" id="PF06199">
    <property type="entry name" value="Phage_tail_2"/>
    <property type="match status" value="1"/>
</dbReference>
<name>A0AA46TWL1_9LACT</name>
<evidence type="ECO:0000313" key="2">
    <source>
        <dbReference type="Proteomes" id="UP001164042"/>
    </source>
</evidence>
<dbReference type="PRINTS" id="PR01997">
    <property type="entry name" value="MTP2FAMILY"/>
</dbReference>
<dbReference type="NCBIfam" id="TIGR02126">
    <property type="entry name" value="phgtail_TP901_1"/>
    <property type="match status" value="1"/>
</dbReference>
<dbReference type="RefSeq" id="WP_264308434.1">
    <property type="nucleotide sequence ID" value="NZ_CP109635.1"/>
</dbReference>
<proteinExistence type="predicted"/>
<sequence>MATAIKGINVFLLFRKLSEAENTEAKRLAFQTEHDRNIEADSSNTVTKDGNVNVPGVATVEMSAKSILAQGDTLQEDLEKAVIDGSLYEIWEITKTENEDVEVLEKAAETKKYPATYYQGYIKSTSSTFGAEDLTELSIGLAINGTGAKGMATVTEEQSQVIQYAFRDTGKYIPEPQVDAASAKTAKK</sequence>
<dbReference type="AlphaFoldDB" id="A0AA46TWL1"/>
<dbReference type="Proteomes" id="UP001164042">
    <property type="component" value="Chromosome"/>
</dbReference>
<accession>A0AA46TWL1</accession>
<reference evidence="1" key="1">
    <citation type="submission" date="2022-10" db="EMBL/GenBank/DDBJ databases">
        <title>Genome assembly of Lactococcus garvieae isolates from cricket gut.</title>
        <authorList>
            <person name="Luecke A.R."/>
            <person name="Brown A.M.V."/>
            <person name="Wakeman C.A."/>
        </authorList>
    </citation>
    <scope>NUCLEOTIDE SEQUENCE</scope>
    <source>
        <strain evidence="1">Alexii-11_2</strain>
    </source>
</reference>
<gene>
    <name evidence="1" type="ORF">OF801_01960</name>
</gene>
<dbReference type="InterPro" id="IPR011855">
    <property type="entry name" value="Phgtail_TP901_1"/>
</dbReference>
<dbReference type="InterPro" id="IPR022345">
    <property type="entry name" value="Phage_69_Orf23_MTP"/>
</dbReference>
<organism evidence="1 2">
    <name type="scientific">Lactococcus garvieae</name>
    <dbReference type="NCBI Taxonomy" id="1363"/>
    <lineage>
        <taxon>Bacteria</taxon>
        <taxon>Bacillati</taxon>
        <taxon>Bacillota</taxon>
        <taxon>Bacilli</taxon>
        <taxon>Lactobacillales</taxon>
        <taxon>Streptococcaceae</taxon>
        <taxon>Lactococcus</taxon>
    </lineage>
</organism>
<evidence type="ECO:0000313" key="1">
    <source>
        <dbReference type="EMBL" id="UYT10728.1"/>
    </source>
</evidence>
<protein>
    <submittedName>
        <fullName evidence="1">Phage major tail protein, TP901-1 family</fullName>
    </submittedName>
</protein>
<dbReference type="EMBL" id="CP109635">
    <property type="protein sequence ID" value="UYT10728.1"/>
    <property type="molecule type" value="Genomic_DNA"/>
</dbReference>